<evidence type="ECO:0000256" key="1">
    <source>
        <dbReference type="ARBA" id="ARBA00005189"/>
    </source>
</evidence>
<gene>
    <name evidence="5" type="ORF">H8S57_07420</name>
</gene>
<comment type="caution">
    <text evidence="5">The sequence shown here is derived from an EMBL/GenBank/DDBJ whole genome shotgun (WGS) entry which is preliminary data.</text>
</comment>
<evidence type="ECO:0000313" key="5">
    <source>
        <dbReference type="EMBL" id="MBC5733556.1"/>
    </source>
</evidence>
<dbReference type="EMBL" id="JACOPP010000007">
    <property type="protein sequence ID" value="MBC5733556.1"/>
    <property type="molecule type" value="Genomic_DNA"/>
</dbReference>
<dbReference type="InterPro" id="IPR001753">
    <property type="entry name" value="Enoyl-CoA_hydra/iso"/>
</dbReference>
<dbReference type="Proteomes" id="UP000661435">
    <property type="component" value="Unassembled WGS sequence"/>
</dbReference>
<proteinExistence type="inferred from homology"/>
<dbReference type="PANTHER" id="PTHR11941">
    <property type="entry name" value="ENOYL-COA HYDRATASE-RELATED"/>
    <property type="match status" value="1"/>
</dbReference>
<accession>A0A8J6J6A6</accession>
<evidence type="ECO:0000313" key="6">
    <source>
        <dbReference type="Proteomes" id="UP000661435"/>
    </source>
</evidence>
<dbReference type="SUPFAM" id="SSF52096">
    <property type="entry name" value="ClpP/crotonase"/>
    <property type="match status" value="1"/>
</dbReference>
<dbReference type="GO" id="GO:0006635">
    <property type="term" value="P:fatty acid beta-oxidation"/>
    <property type="evidence" value="ECO:0007669"/>
    <property type="project" value="TreeGrafter"/>
</dbReference>
<keyword evidence="6" id="KW-1185">Reference proteome</keyword>
<dbReference type="RefSeq" id="WP_186907449.1">
    <property type="nucleotide sequence ID" value="NZ_JACOPP010000007.1"/>
</dbReference>
<dbReference type="Gene3D" id="3.90.226.10">
    <property type="entry name" value="2-enoyl-CoA Hydratase, Chain A, domain 1"/>
    <property type="match status" value="1"/>
</dbReference>
<protein>
    <submittedName>
        <fullName evidence="5">Enoyl-CoA hydratase</fullName>
    </submittedName>
</protein>
<comment type="similarity">
    <text evidence="2 4">Belongs to the enoyl-CoA hydratase/isomerase family.</text>
</comment>
<dbReference type="InterPro" id="IPR029045">
    <property type="entry name" value="ClpP/crotonase-like_dom_sf"/>
</dbReference>
<dbReference type="PANTHER" id="PTHR11941:SF54">
    <property type="entry name" value="ENOYL-COA HYDRATASE, MITOCHONDRIAL"/>
    <property type="match status" value="1"/>
</dbReference>
<sequence>MSYHSLILTKADGVAVIQMNNPKAMNALEDELSAELLSAYKDVAADPAVGAVILTGAEKAFCAGGDLKKLNEGFPTAEAGYDYMKSFREMVTTFLNMPKPTIAAVNGFAVGAGFCIAMQADLILASDKAKFGMAFANVGLIPDLAGLYTLPRLVGLQRAKELVFTGRTIGAEEAGAMGIVNRVVPHEQLLDEAQKLARRLADGPRVALRMAKNVMNDSINMTLEQLLDLEPHAQSICFQSEDHKIGVQAFFRKEKPVFKGR</sequence>
<comment type="pathway">
    <text evidence="1">Lipid metabolism.</text>
</comment>
<reference evidence="5" key="1">
    <citation type="submission" date="2020-08" db="EMBL/GenBank/DDBJ databases">
        <title>Genome public.</title>
        <authorList>
            <person name="Liu C."/>
            <person name="Sun Q."/>
        </authorList>
    </citation>
    <scope>NUCLEOTIDE SEQUENCE</scope>
    <source>
        <strain evidence="5">NSJ-51</strain>
    </source>
</reference>
<dbReference type="Pfam" id="PF00378">
    <property type="entry name" value="ECH_1"/>
    <property type="match status" value="1"/>
</dbReference>
<organism evidence="5 6">
    <name type="scientific">Lawsonibacter hominis</name>
    <dbReference type="NCBI Taxonomy" id="2763053"/>
    <lineage>
        <taxon>Bacteria</taxon>
        <taxon>Bacillati</taxon>
        <taxon>Bacillota</taxon>
        <taxon>Clostridia</taxon>
        <taxon>Eubacteriales</taxon>
        <taxon>Oscillospiraceae</taxon>
        <taxon>Lawsonibacter</taxon>
    </lineage>
</organism>
<dbReference type="FunFam" id="3.90.226.10:FF:000009">
    <property type="entry name" value="Carnitinyl-CoA dehydratase"/>
    <property type="match status" value="1"/>
</dbReference>
<dbReference type="Gene3D" id="1.10.12.10">
    <property type="entry name" value="Lyase 2-enoyl-coa Hydratase, Chain A, domain 2"/>
    <property type="match status" value="1"/>
</dbReference>
<dbReference type="InterPro" id="IPR014748">
    <property type="entry name" value="Enoyl-CoA_hydra_C"/>
</dbReference>
<keyword evidence="3" id="KW-0456">Lyase</keyword>
<dbReference type="AlphaFoldDB" id="A0A8J6J6A6"/>
<dbReference type="CDD" id="cd06558">
    <property type="entry name" value="crotonase-like"/>
    <property type="match status" value="1"/>
</dbReference>
<dbReference type="InterPro" id="IPR018376">
    <property type="entry name" value="Enoyl-CoA_hyd/isom_CS"/>
</dbReference>
<evidence type="ECO:0000256" key="4">
    <source>
        <dbReference type="RuleBase" id="RU003707"/>
    </source>
</evidence>
<name>A0A8J6J6A6_9FIRM</name>
<evidence type="ECO:0000256" key="3">
    <source>
        <dbReference type="ARBA" id="ARBA00023239"/>
    </source>
</evidence>
<dbReference type="GO" id="GO:0016829">
    <property type="term" value="F:lyase activity"/>
    <property type="evidence" value="ECO:0007669"/>
    <property type="project" value="UniProtKB-KW"/>
</dbReference>
<dbReference type="PROSITE" id="PS00166">
    <property type="entry name" value="ENOYL_COA_HYDRATASE"/>
    <property type="match status" value="1"/>
</dbReference>
<evidence type="ECO:0000256" key="2">
    <source>
        <dbReference type="ARBA" id="ARBA00005254"/>
    </source>
</evidence>